<proteinExistence type="predicted"/>
<dbReference type="AlphaFoldDB" id="A0A0F7SQS3"/>
<evidence type="ECO:0000256" key="1">
    <source>
        <dbReference type="ARBA" id="ARBA00023002"/>
    </source>
</evidence>
<evidence type="ECO:0000259" key="2">
    <source>
        <dbReference type="SMART" id="SM00829"/>
    </source>
</evidence>
<sequence>MPSVPSTSDKWIVSNPPRRAVEEDTFSLQKDLPIPELKDGELLLQSLFFSNDPAQRTWMQAGLKVERAYGPVVRKGDVMASGSLGKVIKSRSSDFKEGTLVTSWGGGWSEYAIVPASEVVRVPEIPGKAPELALGCLGMTGMTAWGGLFEVGKIHKDQVVVISGAAGATGSVAIQIAKNIVGCKRVIGIAGGPEKCAWVKKLGADECVDYKSPTFRKDLIAATPDFVDLYFDNVGGEILNLMFKRMARYSKIIACGAISGYNDPTTMNLNNYFEVTSMRITIQGFIVFDFAKKYKEFSAKLAQAVIEGKISTEDSSTIVEAPFRDVPKVWHTLYTGGNQGKLLTKIVPAKL</sequence>
<protein>
    <submittedName>
        <fullName evidence="3">Predicted NAD-dependent oxidoreductase</fullName>
    </submittedName>
</protein>
<dbReference type="CDD" id="cd05288">
    <property type="entry name" value="PGDH"/>
    <property type="match status" value="1"/>
</dbReference>
<dbReference type="InterPro" id="IPR036291">
    <property type="entry name" value="NAD(P)-bd_dom_sf"/>
</dbReference>
<dbReference type="PANTHER" id="PTHR43205">
    <property type="entry name" value="PROSTAGLANDIN REDUCTASE"/>
    <property type="match status" value="1"/>
</dbReference>
<keyword evidence="1" id="KW-0560">Oxidoreductase</keyword>
<dbReference type="Gene3D" id="3.40.50.720">
    <property type="entry name" value="NAD(P)-binding Rossmann-like Domain"/>
    <property type="match status" value="1"/>
</dbReference>
<dbReference type="SUPFAM" id="SSF50129">
    <property type="entry name" value="GroES-like"/>
    <property type="match status" value="1"/>
</dbReference>
<organism evidence="3">
    <name type="scientific">Phaffia rhodozyma</name>
    <name type="common">Yeast</name>
    <name type="synonym">Xanthophyllomyces dendrorhous</name>
    <dbReference type="NCBI Taxonomy" id="264483"/>
    <lineage>
        <taxon>Eukaryota</taxon>
        <taxon>Fungi</taxon>
        <taxon>Dikarya</taxon>
        <taxon>Basidiomycota</taxon>
        <taxon>Agaricomycotina</taxon>
        <taxon>Tremellomycetes</taxon>
        <taxon>Cystofilobasidiales</taxon>
        <taxon>Mrakiaceae</taxon>
        <taxon>Phaffia</taxon>
    </lineage>
</organism>
<dbReference type="InterPro" id="IPR045010">
    <property type="entry name" value="MDR_fam"/>
</dbReference>
<dbReference type="SMART" id="SM00829">
    <property type="entry name" value="PKS_ER"/>
    <property type="match status" value="1"/>
</dbReference>
<dbReference type="EMBL" id="LN483142">
    <property type="protein sequence ID" value="CED82840.1"/>
    <property type="molecule type" value="Genomic_DNA"/>
</dbReference>
<dbReference type="FunFam" id="3.40.50.720:FF:000121">
    <property type="entry name" value="Prostaglandin reductase 2"/>
    <property type="match status" value="1"/>
</dbReference>
<evidence type="ECO:0000313" key="3">
    <source>
        <dbReference type="EMBL" id="CED82840.1"/>
    </source>
</evidence>
<dbReference type="SUPFAM" id="SSF51735">
    <property type="entry name" value="NAD(P)-binding Rossmann-fold domains"/>
    <property type="match status" value="1"/>
</dbReference>
<dbReference type="InterPro" id="IPR011032">
    <property type="entry name" value="GroES-like_sf"/>
</dbReference>
<dbReference type="GO" id="GO:0016628">
    <property type="term" value="F:oxidoreductase activity, acting on the CH-CH group of donors, NAD or NADP as acceptor"/>
    <property type="evidence" value="ECO:0007669"/>
    <property type="project" value="InterPro"/>
</dbReference>
<name>A0A0F7SQS3_PHARH</name>
<accession>A0A0F7SQS3</accession>
<dbReference type="InterPro" id="IPR020843">
    <property type="entry name" value="ER"/>
</dbReference>
<dbReference type="InterPro" id="IPR013149">
    <property type="entry name" value="ADH-like_C"/>
</dbReference>
<dbReference type="InterPro" id="IPR041694">
    <property type="entry name" value="ADH_N_2"/>
</dbReference>
<dbReference type="Pfam" id="PF00107">
    <property type="entry name" value="ADH_zinc_N"/>
    <property type="match status" value="1"/>
</dbReference>
<reference evidence="3" key="1">
    <citation type="submission" date="2014-08" db="EMBL/GenBank/DDBJ databases">
        <authorList>
            <person name="Sharma Rahul"/>
            <person name="Thines Marco"/>
        </authorList>
    </citation>
    <scope>NUCLEOTIDE SEQUENCE</scope>
</reference>
<feature type="domain" description="Enoyl reductase (ER)" evidence="2">
    <location>
        <begin position="42"/>
        <end position="344"/>
    </location>
</feature>
<dbReference type="PANTHER" id="PTHR43205:SF19">
    <property type="entry name" value="ENOYL REDUCTASE (ER) DOMAIN-CONTAINING PROTEIN"/>
    <property type="match status" value="1"/>
</dbReference>
<dbReference type="Pfam" id="PF16884">
    <property type="entry name" value="ADH_N_2"/>
    <property type="match status" value="1"/>
</dbReference>
<dbReference type="Gene3D" id="3.90.180.10">
    <property type="entry name" value="Medium-chain alcohol dehydrogenases, catalytic domain"/>
    <property type="match status" value="1"/>
</dbReference>